<protein>
    <submittedName>
        <fullName evidence="2">Putative membrane protein</fullName>
    </submittedName>
</protein>
<dbReference type="AlphaFoldDB" id="A0A839RNC3"/>
<keyword evidence="3" id="KW-1185">Reference proteome</keyword>
<name>A0A839RNC3_9ACTN</name>
<dbReference type="PANTHER" id="PTHR36974:SF1">
    <property type="entry name" value="DOXX FAMILY MEMBRANE PROTEIN"/>
    <property type="match status" value="1"/>
</dbReference>
<evidence type="ECO:0000313" key="3">
    <source>
        <dbReference type="Proteomes" id="UP000567922"/>
    </source>
</evidence>
<keyword evidence="1" id="KW-1133">Transmembrane helix</keyword>
<dbReference type="Proteomes" id="UP000567922">
    <property type="component" value="Unassembled WGS sequence"/>
</dbReference>
<accession>A0A839RNC3</accession>
<feature type="transmembrane region" description="Helical" evidence="1">
    <location>
        <begin position="117"/>
        <end position="136"/>
    </location>
</feature>
<dbReference type="PANTHER" id="PTHR36974">
    <property type="entry name" value="MEMBRANE PROTEIN-RELATED"/>
    <property type="match status" value="1"/>
</dbReference>
<feature type="transmembrane region" description="Helical" evidence="1">
    <location>
        <begin position="20"/>
        <end position="36"/>
    </location>
</feature>
<evidence type="ECO:0000313" key="2">
    <source>
        <dbReference type="EMBL" id="MBB3037887.1"/>
    </source>
</evidence>
<keyword evidence="1" id="KW-0472">Membrane</keyword>
<evidence type="ECO:0000256" key="1">
    <source>
        <dbReference type="SAM" id="Phobius"/>
    </source>
</evidence>
<keyword evidence="1" id="KW-0812">Transmembrane</keyword>
<reference evidence="2 3" key="1">
    <citation type="submission" date="2020-08" db="EMBL/GenBank/DDBJ databases">
        <title>Sequencing the genomes of 1000 actinobacteria strains.</title>
        <authorList>
            <person name="Klenk H.-P."/>
        </authorList>
    </citation>
    <scope>NUCLEOTIDE SEQUENCE [LARGE SCALE GENOMIC DNA]</scope>
    <source>
        <strain evidence="2 3">DSM 45258</strain>
    </source>
</reference>
<gene>
    <name evidence="2" type="ORF">FHU29_002336</name>
</gene>
<comment type="caution">
    <text evidence="2">The sequence shown here is derived from an EMBL/GenBank/DDBJ whole genome shotgun (WGS) entry which is preliminary data.</text>
</comment>
<proteinExistence type="predicted"/>
<organism evidence="2 3">
    <name type="scientific">Hoyosella altamirensis</name>
    <dbReference type="NCBI Taxonomy" id="616997"/>
    <lineage>
        <taxon>Bacteria</taxon>
        <taxon>Bacillati</taxon>
        <taxon>Actinomycetota</taxon>
        <taxon>Actinomycetes</taxon>
        <taxon>Mycobacteriales</taxon>
        <taxon>Hoyosellaceae</taxon>
        <taxon>Hoyosella</taxon>
    </lineage>
</organism>
<feature type="transmembrane region" description="Helical" evidence="1">
    <location>
        <begin position="79"/>
        <end position="97"/>
    </location>
</feature>
<dbReference type="EMBL" id="JACHWS010000002">
    <property type="protein sequence ID" value="MBB3037887.1"/>
    <property type="molecule type" value="Genomic_DNA"/>
</dbReference>
<sequence>MSKRFEVVERSALPKTIARWILGLFLVSAGVAHLTWARTEFLAQVPVWLPLDGDFVVVASGLVEIALGATLIALRRKRVLVGWIVAGFFVAIFPGNINQFVTQTDAFGLDSDVARGVRLLFQPVLVLWALWCTDALKMLRKRASGTREE</sequence>
<dbReference type="OrthoDB" id="9788974at2"/>
<feature type="transmembrane region" description="Helical" evidence="1">
    <location>
        <begin position="56"/>
        <end position="74"/>
    </location>
</feature>
<dbReference type="RefSeq" id="WP_064441365.1">
    <property type="nucleotide sequence ID" value="NZ_BDDI01000013.1"/>
</dbReference>